<gene>
    <name evidence="2" type="ORF">EPUS_07587</name>
</gene>
<feature type="compositionally biased region" description="Low complexity" evidence="1">
    <location>
        <begin position="83"/>
        <end position="93"/>
    </location>
</feature>
<evidence type="ECO:0000313" key="3">
    <source>
        <dbReference type="Proteomes" id="UP000019373"/>
    </source>
</evidence>
<sequence length="319" mass="33446">MAPLPGSTRSRTTPLTSASSSASGSNIPTQRSIQEVDPATGAGGGVTSGQGAGQQQAGQGQARPRRAEKRQAGRGEAGRGEARQGQSRQGQAALPLSAVGQPTVHGHDPHARKAEQAQAAAGSPSHLRETTLRAYDSPGDRARQAEAAAGSPPGLRETTVRTYGSSGDRLRQAEALAGPSWQVGETTTRVYGSYADAVRQVQAATREEQPVDALSWRLGEVVIDDGPTPCRRPITTTRHGDGTVVAAAAGGGGGGASPSSLRVYGASGDYRVYTQEERNVVLKLLDEGKNVYYVAKMTGVIIKTVQKWQKWQREMQQGL</sequence>
<dbReference type="EMBL" id="KE721393">
    <property type="protein sequence ID" value="ERF69761.1"/>
    <property type="molecule type" value="Genomic_DNA"/>
</dbReference>
<keyword evidence="3" id="KW-1185">Reference proteome</keyword>
<feature type="compositionally biased region" description="Basic and acidic residues" evidence="1">
    <location>
        <begin position="69"/>
        <end position="82"/>
    </location>
</feature>
<dbReference type="RefSeq" id="XP_007804614.1">
    <property type="nucleotide sequence ID" value="XM_007806423.1"/>
</dbReference>
<protein>
    <submittedName>
        <fullName evidence="2">Uncharacterized protein</fullName>
    </submittedName>
</protein>
<organism evidence="2 3">
    <name type="scientific">Endocarpon pusillum (strain Z07020 / HMAS-L-300199)</name>
    <name type="common">Lichen-forming fungus</name>
    <dbReference type="NCBI Taxonomy" id="1263415"/>
    <lineage>
        <taxon>Eukaryota</taxon>
        <taxon>Fungi</taxon>
        <taxon>Dikarya</taxon>
        <taxon>Ascomycota</taxon>
        <taxon>Pezizomycotina</taxon>
        <taxon>Eurotiomycetes</taxon>
        <taxon>Chaetothyriomycetidae</taxon>
        <taxon>Verrucariales</taxon>
        <taxon>Verrucariaceae</taxon>
        <taxon>Endocarpon</taxon>
    </lineage>
</organism>
<dbReference type="AlphaFoldDB" id="U1GDH4"/>
<dbReference type="HOGENOM" id="CLU_871631_0_0_1"/>
<dbReference type="GeneID" id="19242469"/>
<evidence type="ECO:0000256" key="1">
    <source>
        <dbReference type="SAM" id="MobiDB-lite"/>
    </source>
</evidence>
<feature type="compositionally biased region" description="Basic and acidic residues" evidence="1">
    <location>
        <begin position="105"/>
        <end position="115"/>
    </location>
</feature>
<name>U1GDH4_ENDPU</name>
<feature type="compositionally biased region" description="Low complexity" evidence="1">
    <location>
        <begin position="53"/>
        <end position="62"/>
    </location>
</feature>
<feature type="compositionally biased region" description="Gly residues" evidence="1">
    <location>
        <begin position="41"/>
        <end position="52"/>
    </location>
</feature>
<feature type="region of interest" description="Disordered" evidence="1">
    <location>
        <begin position="1"/>
        <end position="158"/>
    </location>
</feature>
<dbReference type="Proteomes" id="UP000019373">
    <property type="component" value="Unassembled WGS sequence"/>
</dbReference>
<dbReference type="OrthoDB" id="10494798at2759"/>
<feature type="compositionally biased region" description="Low complexity" evidence="1">
    <location>
        <begin position="1"/>
        <end position="25"/>
    </location>
</feature>
<accession>U1GDH4</accession>
<proteinExistence type="predicted"/>
<reference evidence="3" key="1">
    <citation type="journal article" date="2014" name="BMC Genomics">
        <title>Genome characteristics reveal the impact of lichenization on lichen-forming fungus Endocarpon pusillum Hedwig (Verrucariales, Ascomycota).</title>
        <authorList>
            <person name="Wang Y.-Y."/>
            <person name="Liu B."/>
            <person name="Zhang X.-Y."/>
            <person name="Zhou Q.-M."/>
            <person name="Zhang T."/>
            <person name="Li H."/>
            <person name="Yu Y.-F."/>
            <person name="Zhang X.-L."/>
            <person name="Hao X.-Y."/>
            <person name="Wang M."/>
            <person name="Wang L."/>
            <person name="Wei J.-C."/>
        </authorList>
    </citation>
    <scope>NUCLEOTIDE SEQUENCE [LARGE SCALE GENOMIC DNA]</scope>
    <source>
        <strain evidence="3">Z07020 / HMAS-L-300199</strain>
    </source>
</reference>
<evidence type="ECO:0000313" key="2">
    <source>
        <dbReference type="EMBL" id="ERF69761.1"/>
    </source>
</evidence>